<organism evidence="1 2">
    <name type="scientific">Crenichthys baileyi</name>
    <name type="common">White River springfish</name>
    <dbReference type="NCBI Taxonomy" id="28760"/>
    <lineage>
        <taxon>Eukaryota</taxon>
        <taxon>Metazoa</taxon>
        <taxon>Chordata</taxon>
        <taxon>Craniata</taxon>
        <taxon>Vertebrata</taxon>
        <taxon>Euteleostomi</taxon>
        <taxon>Actinopterygii</taxon>
        <taxon>Neopterygii</taxon>
        <taxon>Teleostei</taxon>
        <taxon>Neoteleostei</taxon>
        <taxon>Acanthomorphata</taxon>
        <taxon>Ovalentaria</taxon>
        <taxon>Atherinomorphae</taxon>
        <taxon>Cyprinodontiformes</taxon>
        <taxon>Goodeidae</taxon>
        <taxon>Crenichthys</taxon>
    </lineage>
</organism>
<evidence type="ECO:0000313" key="2">
    <source>
        <dbReference type="Proteomes" id="UP001311232"/>
    </source>
</evidence>
<comment type="caution">
    <text evidence="1">The sequence shown here is derived from an EMBL/GenBank/DDBJ whole genome shotgun (WGS) entry which is preliminary data.</text>
</comment>
<name>A0AAV9RJS4_9TELE</name>
<sequence>MGVKTDQGGTVRIRGWILFLFSSETQHVIPFCRWSEATFTLQANVTQIRFFDHQNNQNRATPTCGTTSDAYQTVLKASTVRTVVSHFIRLLNHLPGSDQHPDDPTAAALLLH</sequence>
<keyword evidence="2" id="KW-1185">Reference proteome</keyword>
<evidence type="ECO:0000313" key="1">
    <source>
        <dbReference type="EMBL" id="KAK5609097.1"/>
    </source>
</evidence>
<accession>A0AAV9RJS4</accession>
<proteinExistence type="predicted"/>
<gene>
    <name evidence="1" type="ORF">CRENBAI_016077</name>
</gene>
<dbReference type="EMBL" id="JAHHUM010001764">
    <property type="protein sequence ID" value="KAK5609097.1"/>
    <property type="molecule type" value="Genomic_DNA"/>
</dbReference>
<protein>
    <submittedName>
        <fullName evidence="1">Uncharacterized protein</fullName>
    </submittedName>
</protein>
<reference evidence="1 2" key="1">
    <citation type="submission" date="2021-06" db="EMBL/GenBank/DDBJ databases">
        <authorList>
            <person name="Palmer J.M."/>
        </authorList>
    </citation>
    <scope>NUCLEOTIDE SEQUENCE [LARGE SCALE GENOMIC DNA]</scope>
    <source>
        <strain evidence="1 2">MEX-2019</strain>
        <tissue evidence="1">Muscle</tissue>
    </source>
</reference>
<dbReference type="Proteomes" id="UP001311232">
    <property type="component" value="Unassembled WGS sequence"/>
</dbReference>
<dbReference type="AlphaFoldDB" id="A0AAV9RJS4"/>